<reference evidence="18" key="1">
    <citation type="submission" date="2023-02" db="EMBL/GenBank/DDBJ databases">
        <title>Genome of toxic invasive species Heracleum sosnowskyi carries increased number of genes despite the absence of recent whole-genome duplications.</title>
        <authorList>
            <person name="Schelkunov M."/>
            <person name="Shtratnikova V."/>
            <person name="Makarenko M."/>
            <person name="Klepikova A."/>
            <person name="Omelchenko D."/>
            <person name="Novikova G."/>
            <person name="Obukhova E."/>
            <person name="Bogdanov V."/>
            <person name="Penin A."/>
            <person name="Logacheva M."/>
        </authorList>
    </citation>
    <scope>NUCLEOTIDE SEQUENCE</scope>
    <source>
        <strain evidence="18">Hsosn_3</strain>
        <tissue evidence="18">Leaf</tissue>
    </source>
</reference>
<dbReference type="InterPro" id="IPR017907">
    <property type="entry name" value="Znf_RING_CS"/>
</dbReference>
<dbReference type="Pfam" id="PF13445">
    <property type="entry name" value="zf-RING_UBOX"/>
    <property type="match status" value="1"/>
</dbReference>
<dbReference type="CDD" id="cd23138">
    <property type="entry name" value="RING-HC_ORTHRUS_rpt1"/>
    <property type="match status" value="1"/>
</dbReference>
<dbReference type="InterPro" id="IPR036987">
    <property type="entry name" value="SRA-YDG_sf"/>
</dbReference>
<evidence type="ECO:0000256" key="3">
    <source>
        <dbReference type="ARBA" id="ARBA00012483"/>
    </source>
</evidence>
<dbReference type="Gene3D" id="2.30.280.10">
    <property type="entry name" value="SRA-YDG"/>
    <property type="match status" value="2"/>
</dbReference>
<keyword evidence="19" id="KW-1185">Reference proteome</keyword>
<reference evidence="18" key="2">
    <citation type="submission" date="2023-05" db="EMBL/GenBank/DDBJ databases">
        <authorList>
            <person name="Schelkunov M.I."/>
        </authorList>
    </citation>
    <scope>NUCLEOTIDE SEQUENCE</scope>
    <source>
        <strain evidence="18">Hsosn_3</strain>
        <tissue evidence="18">Leaf</tissue>
    </source>
</reference>
<dbReference type="SUPFAM" id="SSF57850">
    <property type="entry name" value="RING/U-box"/>
    <property type="match status" value="2"/>
</dbReference>
<dbReference type="PANTHER" id="PTHR14140:SF27">
    <property type="entry name" value="OS04G0289800 PROTEIN"/>
    <property type="match status" value="1"/>
</dbReference>
<dbReference type="SMART" id="SM00184">
    <property type="entry name" value="RING"/>
    <property type="match status" value="3"/>
</dbReference>
<evidence type="ECO:0000256" key="8">
    <source>
        <dbReference type="ARBA" id="ARBA00022833"/>
    </source>
</evidence>
<keyword evidence="9" id="KW-0238">DNA-binding</keyword>
<dbReference type="InterPro" id="IPR016197">
    <property type="entry name" value="Chromo-like_dom_sf"/>
</dbReference>
<dbReference type="GO" id="GO:0016567">
    <property type="term" value="P:protein ubiquitination"/>
    <property type="evidence" value="ECO:0007669"/>
    <property type="project" value="TreeGrafter"/>
</dbReference>
<keyword evidence="7" id="KW-0833">Ubl conjugation pathway</keyword>
<evidence type="ECO:0000256" key="5">
    <source>
        <dbReference type="ARBA" id="ARBA00022723"/>
    </source>
</evidence>
<evidence type="ECO:0000256" key="11">
    <source>
        <dbReference type="PROSITE-ProRule" id="PRU00175"/>
    </source>
</evidence>
<organism evidence="18 19">
    <name type="scientific">Heracleum sosnowskyi</name>
    <dbReference type="NCBI Taxonomy" id="360622"/>
    <lineage>
        <taxon>Eukaryota</taxon>
        <taxon>Viridiplantae</taxon>
        <taxon>Streptophyta</taxon>
        <taxon>Embryophyta</taxon>
        <taxon>Tracheophyta</taxon>
        <taxon>Spermatophyta</taxon>
        <taxon>Magnoliopsida</taxon>
        <taxon>eudicotyledons</taxon>
        <taxon>Gunneridae</taxon>
        <taxon>Pentapetalae</taxon>
        <taxon>asterids</taxon>
        <taxon>campanulids</taxon>
        <taxon>Apiales</taxon>
        <taxon>Apiaceae</taxon>
        <taxon>Apioideae</taxon>
        <taxon>apioid superclade</taxon>
        <taxon>Tordylieae</taxon>
        <taxon>Tordyliinae</taxon>
        <taxon>Heracleum</taxon>
    </lineage>
</organism>
<dbReference type="InterPro" id="IPR015947">
    <property type="entry name" value="PUA-like_sf"/>
</dbReference>
<dbReference type="InterPro" id="IPR027370">
    <property type="entry name" value="Znf-RING_euk"/>
</dbReference>
<feature type="domain" description="PHD-type" evidence="15">
    <location>
        <begin position="14"/>
        <end position="63"/>
    </location>
</feature>
<evidence type="ECO:0000256" key="6">
    <source>
        <dbReference type="ARBA" id="ARBA00022771"/>
    </source>
</evidence>
<dbReference type="GO" id="GO:0005634">
    <property type="term" value="C:nucleus"/>
    <property type="evidence" value="ECO:0007669"/>
    <property type="project" value="UniProtKB-SubCell"/>
</dbReference>
<dbReference type="SUPFAM" id="SSF88697">
    <property type="entry name" value="PUA domain-like"/>
    <property type="match status" value="2"/>
</dbReference>
<dbReference type="InterPro" id="IPR047498">
    <property type="entry name" value="RING-HC_ORTHRUS_rpt1"/>
</dbReference>
<dbReference type="PROSITE" id="PS50016">
    <property type="entry name" value="ZF_PHD_2"/>
    <property type="match status" value="1"/>
</dbReference>
<feature type="region of interest" description="Disordered" evidence="13">
    <location>
        <begin position="660"/>
        <end position="688"/>
    </location>
</feature>
<dbReference type="PROSITE" id="PS51015">
    <property type="entry name" value="YDG"/>
    <property type="match status" value="1"/>
</dbReference>
<comment type="catalytic activity">
    <reaction evidence="1">
        <text>S-ubiquitinyl-[E2 ubiquitin-conjugating enzyme]-L-cysteine + [acceptor protein]-L-lysine = [E2 ubiquitin-conjugating enzyme]-L-cysteine + N(6)-ubiquitinyl-[acceptor protein]-L-lysine.</text>
        <dbReference type="EC" id="2.3.2.27"/>
    </reaction>
</comment>
<evidence type="ECO:0000313" key="19">
    <source>
        <dbReference type="Proteomes" id="UP001237642"/>
    </source>
</evidence>
<dbReference type="GO" id="GO:0003677">
    <property type="term" value="F:DNA binding"/>
    <property type="evidence" value="ECO:0007669"/>
    <property type="project" value="UniProtKB-KW"/>
</dbReference>
<dbReference type="Pfam" id="PF00097">
    <property type="entry name" value="zf-C3HC4"/>
    <property type="match status" value="1"/>
</dbReference>
<comment type="caution">
    <text evidence="18">The sequence shown here is derived from an EMBL/GenBank/DDBJ whole genome shotgun (WGS) entry which is preliminary data.</text>
</comment>
<keyword evidence="5" id="KW-0479">Metal-binding</keyword>
<sequence length="806" mass="92169">MEGLATQLLPCDSNGECMVCKKATWEEETLTCNTCATPWHLPCLGTSMPAHTSYWECPDCFSLPNQSISHIAPTVDLSKHFKGKTKEHLITLPNFKEDDVANNNQVLELFEESLKCSFCMQLPQSPVTILCGHNFCLKCFQKWVGQGKRTCAKCRSLIPSKMVSNPCINSSLSVAIQIAKSSPLEGTSKARDFVHSQNQPGNAYSHESTKKAGKKTAFRENIFVTVPPDHFGPILAVNDPRRKQGVLVGETWENWMECGQWGAHVSHNEGISGQADYGAPSVALSCGKEDNEDHGDWFIYTGSDGRVLLECEETSKRFHQKLEAYNEALRVGLEEGYPVRVVRFSSPKILDQAKVHHNTSIISAENKNDADYCGQNAKFEAEDQVLVHIRREHILDEKNMNLQNQKLGPYKVLHKINSNIYVLDLPDNMGITNIFKSIDLSQENTISSSDNMDTTYLSPSYLHNKIEDIVDTKIISTRKGGYQKYLVKWKNLGWSDCTWICDEEFQNFNSDLYEKYHHFSSSESLLTKRLRDKLDEPKRFGKYYRRERKSCSHSNMNLYDRLQRKKLPSYAPKSGIRYDGIYRIEKCWLKVCNKGRKIRRYLFVRCDNDPAPWSSGNSGDQPRSLPNIKELETASEITERKGSPSWGYNDEKEKWMWLKPPPVSGKQANSQNIENTRKTRKVRRTHGTSMKDRLLKEFRCLICRKVMVLPLTTPCAHNFCKSCLLGAFAGHPCIRQRNFEGWRTLRVQKNIMKCPSCSNDIFDFLQNPQVNTEMMNVVKSLLHQAKVENNVEAIKEMPDNCENKYV</sequence>
<evidence type="ECO:0000259" key="17">
    <source>
        <dbReference type="PROSITE" id="PS51015"/>
    </source>
</evidence>
<dbReference type="InterPro" id="IPR056924">
    <property type="entry name" value="SH3_Tf2-1"/>
</dbReference>
<dbReference type="InterPro" id="IPR000953">
    <property type="entry name" value="Chromo/chromo_shadow_dom"/>
</dbReference>
<dbReference type="EMBL" id="JAUIZM010000007">
    <property type="protein sequence ID" value="KAK1373260.1"/>
    <property type="molecule type" value="Genomic_DNA"/>
</dbReference>
<evidence type="ECO:0000256" key="1">
    <source>
        <dbReference type="ARBA" id="ARBA00000900"/>
    </source>
</evidence>
<evidence type="ECO:0000256" key="2">
    <source>
        <dbReference type="ARBA" id="ARBA00004906"/>
    </source>
</evidence>
<dbReference type="InterPro" id="IPR003105">
    <property type="entry name" value="SRA_YDG"/>
</dbReference>
<keyword evidence="6 11" id="KW-0863">Zinc-finger</keyword>
<gene>
    <name evidence="18" type="ORF">POM88_029453</name>
</gene>
<dbReference type="InterPro" id="IPR045134">
    <property type="entry name" value="UHRF1/2-like"/>
</dbReference>
<evidence type="ECO:0000256" key="7">
    <source>
        <dbReference type="ARBA" id="ARBA00022786"/>
    </source>
</evidence>
<dbReference type="InterPro" id="IPR001965">
    <property type="entry name" value="Znf_PHD"/>
</dbReference>
<keyword evidence="8" id="KW-0862">Zinc</keyword>
<dbReference type="Pfam" id="PF00385">
    <property type="entry name" value="Chromo"/>
    <property type="match status" value="1"/>
</dbReference>
<dbReference type="PROSITE" id="PS50013">
    <property type="entry name" value="CHROMO_2"/>
    <property type="match status" value="1"/>
</dbReference>
<evidence type="ECO:0000259" key="16">
    <source>
        <dbReference type="PROSITE" id="PS50089"/>
    </source>
</evidence>
<keyword evidence="4" id="KW-0808">Transferase</keyword>
<dbReference type="AlphaFoldDB" id="A0AAD8MEU6"/>
<feature type="domain" description="YDG" evidence="17">
    <location>
        <begin position="241"/>
        <end position="396"/>
    </location>
</feature>
<evidence type="ECO:0000256" key="12">
    <source>
        <dbReference type="PROSITE-ProRule" id="PRU00358"/>
    </source>
</evidence>
<dbReference type="PANTHER" id="PTHR14140">
    <property type="entry name" value="E3 UBIQUITIN-PROTEIN LIGASE UHRF-RELATED"/>
    <property type="match status" value="1"/>
</dbReference>
<dbReference type="Gene3D" id="3.30.40.10">
    <property type="entry name" value="Zinc/RING finger domain, C3HC4 (zinc finger)"/>
    <property type="match status" value="3"/>
</dbReference>
<evidence type="ECO:0000259" key="14">
    <source>
        <dbReference type="PROSITE" id="PS50013"/>
    </source>
</evidence>
<dbReference type="PROSITE" id="PS50089">
    <property type="entry name" value="ZF_RING_2"/>
    <property type="match status" value="2"/>
</dbReference>
<keyword evidence="10 12" id="KW-0539">Nucleus</keyword>
<name>A0AAD8MEU6_9APIA</name>
<evidence type="ECO:0000313" key="18">
    <source>
        <dbReference type="EMBL" id="KAK1373260.1"/>
    </source>
</evidence>
<dbReference type="InterPro" id="IPR013083">
    <property type="entry name" value="Znf_RING/FYVE/PHD"/>
</dbReference>
<dbReference type="InterPro" id="IPR023780">
    <property type="entry name" value="Chromo_domain"/>
</dbReference>
<evidence type="ECO:0000256" key="9">
    <source>
        <dbReference type="ARBA" id="ARBA00023125"/>
    </source>
</evidence>
<dbReference type="GO" id="GO:0044027">
    <property type="term" value="P:negative regulation of gene expression via chromosomal CpG island methylation"/>
    <property type="evidence" value="ECO:0007669"/>
    <property type="project" value="TreeGrafter"/>
</dbReference>
<evidence type="ECO:0000256" key="13">
    <source>
        <dbReference type="SAM" id="MobiDB-lite"/>
    </source>
</evidence>
<dbReference type="InterPro" id="IPR019787">
    <property type="entry name" value="Znf_PHD-finger"/>
</dbReference>
<comment type="subcellular location">
    <subcellularLocation>
        <location evidence="12">Nucleus</location>
    </subcellularLocation>
</comment>
<dbReference type="Pfam" id="PF24626">
    <property type="entry name" value="SH3_Tf2-1"/>
    <property type="match status" value="1"/>
</dbReference>
<feature type="domain" description="RING-type" evidence="16">
    <location>
        <begin position="116"/>
        <end position="155"/>
    </location>
</feature>
<dbReference type="InterPro" id="IPR001841">
    <property type="entry name" value="Znf_RING"/>
</dbReference>
<dbReference type="SMART" id="SM00466">
    <property type="entry name" value="SRA"/>
    <property type="match status" value="1"/>
</dbReference>
<dbReference type="SMART" id="SM00249">
    <property type="entry name" value="PHD"/>
    <property type="match status" value="1"/>
</dbReference>
<dbReference type="SUPFAM" id="SSF54160">
    <property type="entry name" value="Chromo domain-like"/>
    <property type="match status" value="1"/>
</dbReference>
<dbReference type="CDD" id="cd00024">
    <property type="entry name" value="CD_CSD"/>
    <property type="match status" value="1"/>
</dbReference>
<dbReference type="InterPro" id="IPR018957">
    <property type="entry name" value="Znf_C3HC4_RING-type"/>
</dbReference>
<feature type="domain" description="RING-type" evidence="16">
    <location>
        <begin position="700"/>
        <end position="758"/>
    </location>
</feature>
<accession>A0AAD8MEU6</accession>
<dbReference type="PROSITE" id="PS01359">
    <property type="entry name" value="ZF_PHD_1"/>
    <property type="match status" value="1"/>
</dbReference>
<dbReference type="PROSITE" id="PS00518">
    <property type="entry name" value="ZF_RING_1"/>
    <property type="match status" value="1"/>
</dbReference>
<dbReference type="SUPFAM" id="SSF57903">
    <property type="entry name" value="FYVE/PHD zinc finger"/>
    <property type="match status" value="1"/>
</dbReference>
<evidence type="ECO:0000259" key="15">
    <source>
        <dbReference type="PROSITE" id="PS50016"/>
    </source>
</evidence>
<evidence type="ECO:0000256" key="4">
    <source>
        <dbReference type="ARBA" id="ARBA00022679"/>
    </source>
</evidence>
<comment type="pathway">
    <text evidence="2">Protein modification; protein ubiquitination.</text>
</comment>
<protein>
    <recommendedName>
        <fullName evidence="3">RING-type E3 ubiquitin transferase</fullName>
        <ecNumber evidence="3">2.3.2.27</ecNumber>
    </recommendedName>
</protein>
<dbReference type="EC" id="2.3.2.27" evidence="3"/>
<dbReference type="Proteomes" id="UP001237642">
    <property type="component" value="Unassembled WGS sequence"/>
</dbReference>
<dbReference type="Gene3D" id="2.40.50.40">
    <property type="match status" value="1"/>
</dbReference>
<dbReference type="GO" id="GO:0008270">
    <property type="term" value="F:zinc ion binding"/>
    <property type="evidence" value="ECO:0007669"/>
    <property type="project" value="UniProtKB-KW"/>
</dbReference>
<evidence type="ECO:0000256" key="10">
    <source>
        <dbReference type="ARBA" id="ARBA00023242"/>
    </source>
</evidence>
<dbReference type="SMART" id="SM00298">
    <property type="entry name" value="CHROMO"/>
    <property type="match status" value="1"/>
</dbReference>
<feature type="domain" description="Chromo" evidence="14">
    <location>
        <begin position="464"/>
        <end position="517"/>
    </location>
</feature>
<dbReference type="Pfam" id="PF02182">
    <property type="entry name" value="SAD_SRA"/>
    <property type="match status" value="1"/>
</dbReference>
<dbReference type="GO" id="GO:0061630">
    <property type="term" value="F:ubiquitin protein ligase activity"/>
    <property type="evidence" value="ECO:0007669"/>
    <property type="project" value="UniProtKB-EC"/>
</dbReference>
<dbReference type="InterPro" id="IPR011011">
    <property type="entry name" value="Znf_FYVE_PHD"/>
</dbReference>
<proteinExistence type="predicted"/>
<dbReference type="InterPro" id="IPR019786">
    <property type="entry name" value="Zinc_finger_PHD-type_CS"/>
</dbReference>